<dbReference type="AlphaFoldDB" id="A0A6V7U319"/>
<accession>A0A6V7U319</accession>
<keyword evidence="1" id="KW-0812">Transmembrane</keyword>
<protein>
    <submittedName>
        <fullName evidence="2">Uncharacterized protein</fullName>
    </submittedName>
</protein>
<evidence type="ECO:0000313" key="3">
    <source>
        <dbReference type="Proteomes" id="UP000580250"/>
    </source>
</evidence>
<evidence type="ECO:0000313" key="2">
    <source>
        <dbReference type="EMBL" id="CAD2143200.1"/>
    </source>
</evidence>
<evidence type="ECO:0000256" key="1">
    <source>
        <dbReference type="SAM" id="Phobius"/>
    </source>
</evidence>
<reference evidence="2 3" key="1">
    <citation type="submission" date="2020-08" db="EMBL/GenBank/DDBJ databases">
        <authorList>
            <person name="Koutsovoulos G."/>
            <person name="Danchin GJ E."/>
        </authorList>
    </citation>
    <scope>NUCLEOTIDE SEQUENCE [LARGE SCALE GENOMIC DNA]</scope>
</reference>
<sequence>MLFLFDFCPWNDSILKEFFVKKYKRGDVFRVKINLGKLKNKYIFLFKNIFVYFLFLGQNMFFNIFMYLPRLFKNTFIL</sequence>
<feature type="transmembrane region" description="Helical" evidence="1">
    <location>
        <begin position="49"/>
        <end position="68"/>
    </location>
</feature>
<proteinExistence type="predicted"/>
<comment type="caution">
    <text evidence="2">The sequence shown here is derived from an EMBL/GenBank/DDBJ whole genome shotgun (WGS) entry which is preliminary data.</text>
</comment>
<dbReference type="Proteomes" id="UP000580250">
    <property type="component" value="Unassembled WGS sequence"/>
</dbReference>
<keyword evidence="1" id="KW-0472">Membrane</keyword>
<keyword evidence="1" id="KW-1133">Transmembrane helix</keyword>
<name>A0A6V7U319_MELEN</name>
<dbReference type="EMBL" id="CAJEWN010000031">
    <property type="protein sequence ID" value="CAD2143200.1"/>
    <property type="molecule type" value="Genomic_DNA"/>
</dbReference>
<gene>
    <name evidence="2" type="ORF">MENT_LOCUS7512</name>
</gene>
<organism evidence="2 3">
    <name type="scientific">Meloidogyne enterolobii</name>
    <name type="common">Root-knot nematode worm</name>
    <name type="synonym">Meloidogyne mayaguensis</name>
    <dbReference type="NCBI Taxonomy" id="390850"/>
    <lineage>
        <taxon>Eukaryota</taxon>
        <taxon>Metazoa</taxon>
        <taxon>Ecdysozoa</taxon>
        <taxon>Nematoda</taxon>
        <taxon>Chromadorea</taxon>
        <taxon>Rhabditida</taxon>
        <taxon>Tylenchina</taxon>
        <taxon>Tylenchomorpha</taxon>
        <taxon>Tylenchoidea</taxon>
        <taxon>Meloidogynidae</taxon>
        <taxon>Meloidogyninae</taxon>
        <taxon>Meloidogyne</taxon>
    </lineage>
</organism>